<dbReference type="OrthoDB" id="8682498at2"/>
<dbReference type="AlphaFoldDB" id="A0A8J2Z3L0"/>
<sequence>MISKKTIITLGVVLFSIMTISNGFADEKKAEEQQDKYVVTQEQLNSLIRNADNDYKKNIVRNIEQNQQMMPYMKAMITSEQRYQQGIEMQKQQAITPSDIIEQRRYQSQIEQAKAISLTPVNGGNRVSVYSESKQLVIYTAFHQVSSLQIVDEYGNPYPITYSVLGNPDAFKVDKAPDQNKNTLFIQPNKESVPPTNMLVTLAGYPQVISLQIIESKENYDQRFILRMPVTSPTAPKQDVGEQKIVLSDLDLMFSIGAPPKDATYHDANIPNTDIWTYKGEMYLKTRYDLTYPNFQKRIPSNGTGYILYILKPTSMVMLAINGVAQQYIVPQIQDKTYDEKLGDFNPANDFNTIQGIETQGIG</sequence>
<feature type="signal peptide" evidence="1">
    <location>
        <begin position="1"/>
        <end position="25"/>
    </location>
</feature>
<reference evidence="2" key="1">
    <citation type="journal article" date="2014" name="Int. J. Syst. Evol. Microbiol.">
        <title>Complete genome sequence of Corynebacterium casei LMG S-19264T (=DSM 44701T), isolated from a smear-ripened cheese.</title>
        <authorList>
            <consortium name="US DOE Joint Genome Institute (JGI-PGF)"/>
            <person name="Walter F."/>
            <person name="Albersmeier A."/>
            <person name="Kalinowski J."/>
            <person name="Ruckert C."/>
        </authorList>
    </citation>
    <scope>NUCLEOTIDE SEQUENCE</scope>
    <source>
        <strain evidence="2">CGMCC 1.15758</strain>
    </source>
</reference>
<gene>
    <name evidence="2" type="ORF">GCM10010995_06170</name>
</gene>
<dbReference type="Pfam" id="PF12293">
    <property type="entry name" value="T4BSS_DotH_IcmK"/>
    <property type="match status" value="1"/>
</dbReference>
<dbReference type="InterPro" id="IPR022073">
    <property type="entry name" value="T4BSS_DotH_IcmK"/>
</dbReference>
<comment type="caution">
    <text evidence="2">The sequence shown here is derived from an EMBL/GenBank/DDBJ whole genome shotgun (WGS) entry which is preliminary data.</text>
</comment>
<accession>A0A8J2Z3L0</accession>
<keyword evidence="1" id="KW-0732">Signal</keyword>
<evidence type="ECO:0000313" key="2">
    <source>
        <dbReference type="EMBL" id="GGF91730.1"/>
    </source>
</evidence>
<dbReference type="Proteomes" id="UP000636949">
    <property type="component" value="Unassembled WGS sequence"/>
</dbReference>
<dbReference type="RefSeq" id="WP_117001705.1">
    <property type="nucleotide sequence ID" value="NZ_BMJS01000004.1"/>
</dbReference>
<reference evidence="2" key="2">
    <citation type="submission" date="2020-09" db="EMBL/GenBank/DDBJ databases">
        <authorList>
            <person name="Sun Q."/>
            <person name="Zhou Y."/>
        </authorList>
    </citation>
    <scope>NUCLEOTIDE SEQUENCE</scope>
    <source>
        <strain evidence="2">CGMCC 1.15758</strain>
    </source>
</reference>
<evidence type="ECO:0000256" key="1">
    <source>
        <dbReference type="SAM" id="SignalP"/>
    </source>
</evidence>
<name>A0A8J2Z3L0_9GAMM</name>
<keyword evidence="3" id="KW-1185">Reference proteome</keyword>
<evidence type="ECO:0000313" key="3">
    <source>
        <dbReference type="Proteomes" id="UP000636949"/>
    </source>
</evidence>
<organism evidence="2 3">
    <name type="scientific">Cysteiniphilum litorale</name>
    <dbReference type="NCBI Taxonomy" id="2056700"/>
    <lineage>
        <taxon>Bacteria</taxon>
        <taxon>Pseudomonadati</taxon>
        <taxon>Pseudomonadota</taxon>
        <taxon>Gammaproteobacteria</taxon>
        <taxon>Thiotrichales</taxon>
        <taxon>Fastidiosibacteraceae</taxon>
        <taxon>Cysteiniphilum</taxon>
    </lineage>
</organism>
<dbReference type="EMBL" id="BMJS01000004">
    <property type="protein sequence ID" value="GGF91730.1"/>
    <property type="molecule type" value="Genomic_DNA"/>
</dbReference>
<proteinExistence type="predicted"/>
<protein>
    <recommendedName>
        <fullName evidence="4">DUF4384 domain-containing protein</fullName>
    </recommendedName>
</protein>
<evidence type="ECO:0008006" key="4">
    <source>
        <dbReference type="Google" id="ProtNLM"/>
    </source>
</evidence>
<feature type="chain" id="PRO_5035324549" description="DUF4384 domain-containing protein" evidence="1">
    <location>
        <begin position="26"/>
        <end position="363"/>
    </location>
</feature>